<feature type="region of interest" description="Disordered" evidence="2">
    <location>
        <begin position="333"/>
        <end position="368"/>
    </location>
</feature>
<evidence type="ECO:0000256" key="2">
    <source>
        <dbReference type="SAM" id="MobiDB-lite"/>
    </source>
</evidence>
<dbReference type="EMBL" id="BLXT01004148">
    <property type="protein sequence ID" value="GFO10266.1"/>
    <property type="molecule type" value="Genomic_DNA"/>
</dbReference>
<keyword evidence="4" id="KW-1185">Reference proteome</keyword>
<name>A0AAV4AQ18_9GAST</name>
<sequence length="649" mass="71941">MQKWPVPRTVKDIQRVMGLNNYHRLFIKDYSSVAEPLFRILRNNEFRWGEEEEHQGVDRMAAAGAGPSMRDREQEEPRPGGIVIPSMTFESTRPCVIESLQVSKQKGQPRTVVRKDATAESGEPATSAEARGRRIVSQCPIGDCTFIGDFHKAHFVQEHLPSVLQPGEADRHSISQEFQEKRKQALEHLRILLECDSLHSLVELALQRVDLTRSTFPAQMLRNMQGFSQYMGWEIPSSESDWVSRRSPALLLFWRTLVPLIRRLSANQQASFAGWTPGMRTAEAGAEQRTIPSTTVTGTRSGTAADAKGAGASTDAVVEDLDRYLSTAATITEEEAMEEGSASGQQTEGPMPSTSGNETYSAVVTKSPPKVARKDTGCKVLEALDGYFHLDRMMGKSTKVSEMIQMPLRQAPDPQVRLSGGVAVLCNPAKYPHHILQTMDVPGFVAAIGVHPKNVLSWNAPQKEAFKILVQSPNTKALGEIGLDFTAKGIKKQEEVLQYLLRGFADTAKPVILHLRGRKGHEDEAYHGGLNLAEACLPREQPIQLHCFSGGADVVARWQRRFPNSYMSFSGLVDSFNEHQKRGLEAVPANRLLLETDSPYLTPNSYIKGRVNTPHRIGEVATLVSQVRQEPLSQVLETGKANLRGLFHL</sequence>
<gene>
    <name evidence="3" type="ORF">PoB_003677100</name>
</gene>
<dbReference type="Gene3D" id="3.30.70.270">
    <property type="match status" value="1"/>
</dbReference>
<dbReference type="PANTHER" id="PTHR46363:SF1">
    <property type="entry name" value="DEOXYRIBONUCLEASE TATDN2-RELATED"/>
    <property type="match status" value="1"/>
</dbReference>
<dbReference type="Pfam" id="PF01026">
    <property type="entry name" value="TatD_DNase"/>
    <property type="match status" value="1"/>
</dbReference>
<accession>A0AAV4AQ18</accession>
<organism evidence="3 4">
    <name type="scientific">Plakobranchus ocellatus</name>
    <dbReference type="NCBI Taxonomy" id="259542"/>
    <lineage>
        <taxon>Eukaryota</taxon>
        <taxon>Metazoa</taxon>
        <taxon>Spiralia</taxon>
        <taxon>Lophotrochozoa</taxon>
        <taxon>Mollusca</taxon>
        <taxon>Gastropoda</taxon>
        <taxon>Heterobranchia</taxon>
        <taxon>Euthyneura</taxon>
        <taxon>Panpulmonata</taxon>
        <taxon>Sacoglossa</taxon>
        <taxon>Placobranchoidea</taxon>
        <taxon>Plakobranchidae</taxon>
        <taxon>Plakobranchus</taxon>
    </lineage>
</organism>
<dbReference type="InterPro" id="IPR001130">
    <property type="entry name" value="TatD-like"/>
</dbReference>
<keyword evidence="3" id="KW-0378">Hydrolase</keyword>
<feature type="region of interest" description="Disordered" evidence="2">
    <location>
        <begin position="64"/>
        <end position="85"/>
    </location>
</feature>
<comment type="similarity">
    <text evidence="1">Belongs to the metallo-dependent hydrolases superfamily. TatD-type hydrolase family.</text>
</comment>
<dbReference type="GO" id="GO:0004527">
    <property type="term" value="F:exonuclease activity"/>
    <property type="evidence" value="ECO:0007669"/>
    <property type="project" value="UniProtKB-KW"/>
</dbReference>
<dbReference type="Proteomes" id="UP000735302">
    <property type="component" value="Unassembled WGS sequence"/>
</dbReference>
<evidence type="ECO:0000256" key="1">
    <source>
        <dbReference type="ARBA" id="ARBA00009275"/>
    </source>
</evidence>
<protein>
    <submittedName>
        <fullName evidence="3">3'-5' ssDNA/RNA exonuclease tatd</fullName>
    </submittedName>
</protein>
<dbReference type="AlphaFoldDB" id="A0AAV4AQ18"/>
<feature type="compositionally biased region" description="Polar residues" evidence="2">
    <location>
        <begin position="344"/>
        <end position="364"/>
    </location>
</feature>
<evidence type="ECO:0000313" key="4">
    <source>
        <dbReference type="Proteomes" id="UP000735302"/>
    </source>
</evidence>
<dbReference type="InterPro" id="IPR043502">
    <property type="entry name" value="DNA/RNA_pol_sf"/>
</dbReference>
<comment type="caution">
    <text evidence="3">The sequence shown here is derived from an EMBL/GenBank/DDBJ whole genome shotgun (WGS) entry which is preliminary data.</text>
</comment>
<dbReference type="PANTHER" id="PTHR46363">
    <property type="entry name" value="DEOXYRIBONUCLEASE TATDN2-RELATED"/>
    <property type="match status" value="1"/>
</dbReference>
<keyword evidence="3" id="KW-0269">Exonuclease</keyword>
<evidence type="ECO:0000313" key="3">
    <source>
        <dbReference type="EMBL" id="GFO10266.1"/>
    </source>
</evidence>
<reference evidence="3 4" key="1">
    <citation type="journal article" date="2021" name="Elife">
        <title>Chloroplast acquisition without the gene transfer in kleptoplastic sea slugs, Plakobranchus ocellatus.</title>
        <authorList>
            <person name="Maeda T."/>
            <person name="Takahashi S."/>
            <person name="Yoshida T."/>
            <person name="Shimamura S."/>
            <person name="Takaki Y."/>
            <person name="Nagai Y."/>
            <person name="Toyoda A."/>
            <person name="Suzuki Y."/>
            <person name="Arimoto A."/>
            <person name="Ishii H."/>
            <person name="Satoh N."/>
            <person name="Nishiyama T."/>
            <person name="Hasebe M."/>
            <person name="Maruyama T."/>
            <person name="Minagawa J."/>
            <person name="Obokata J."/>
            <person name="Shigenobu S."/>
        </authorList>
    </citation>
    <scope>NUCLEOTIDE SEQUENCE [LARGE SCALE GENOMIC DNA]</scope>
</reference>
<dbReference type="SUPFAM" id="SSF56672">
    <property type="entry name" value="DNA/RNA polymerases"/>
    <property type="match status" value="1"/>
</dbReference>
<keyword evidence="3" id="KW-0540">Nuclease</keyword>
<dbReference type="InterPro" id="IPR032466">
    <property type="entry name" value="Metal_Hydrolase"/>
</dbReference>
<feature type="compositionally biased region" description="Basic and acidic residues" evidence="2">
    <location>
        <begin position="69"/>
        <end position="78"/>
    </location>
</feature>
<feature type="region of interest" description="Disordered" evidence="2">
    <location>
        <begin position="107"/>
        <end position="131"/>
    </location>
</feature>
<dbReference type="InterPro" id="IPR043128">
    <property type="entry name" value="Rev_trsase/Diguanyl_cyclase"/>
</dbReference>
<dbReference type="Gene3D" id="3.20.20.140">
    <property type="entry name" value="Metal-dependent hydrolases"/>
    <property type="match status" value="1"/>
</dbReference>
<dbReference type="SUPFAM" id="SSF51556">
    <property type="entry name" value="Metallo-dependent hydrolases"/>
    <property type="match status" value="1"/>
</dbReference>
<proteinExistence type="inferred from homology"/>